<protein>
    <recommendedName>
        <fullName evidence="11">Hydroxyethylthiazole kinase</fullName>
        <ecNumber evidence="11">2.7.1.50</ecNumber>
    </recommendedName>
    <alternativeName>
        <fullName evidence="11">4-methyl-5-beta-hydroxyethylthiazole kinase</fullName>
        <shortName evidence="11">TH kinase</shortName>
        <shortName evidence="11">Thz kinase</shortName>
    </alternativeName>
</protein>
<evidence type="ECO:0000256" key="9">
    <source>
        <dbReference type="ARBA" id="ARBA00022842"/>
    </source>
</evidence>
<dbReference type="CDD" id="cd01170">
    <property type="entry name" value="THZ_kinase"/>
    <property type="match status" value="1"/>
</dbReference>
<evidence type="ECO:0000256" key="3">
    <source>
        <dbReference type="ARBA" id="ARBA00004868"/>
    </source>
</evidence>
<dbReference type="NCBIfam" id="TIGR00694">
    <property type="entry name" value="thiM"/>
    <property type="match status" value="1"/>
</dbReference>
<dbReference type="AlphaFoldDB" id="A0A1I4LXA0"/>
<keyword evidence="13" id="KW-1185">Reference proteome</keyword>
<keyword evidence="4 11" id="KW-0808">Transferase</keyword>
<dbReference type="InterPro" id="IPR000417">
    <property type="entry name" value="Hyethyz_kinase"/>
</dbReference>
<keyword evidence="10 11" id="KW-0784">Thiamine biosynthesis</keyword>
<dbReference type="RefSeq" id="WP_091483817.1">
    <property type="nucleotide sequence ID" value="NZ_FOTR01000005.1"/>
</dbReference>
<feature type="binding site" evidence="11">
    <location>
        <position position="161"/>
    </location>
    <ligand>
        <name>ATP</name>
        <dbReference type="ChEBI" id="CHEBI:30616"/>
    </ligand>
</feature>
<evidence type="ECO:0000256" key="4">
    <source>
        <dbReference type="ARBA" id="ARBA00022679"/>
    </source>
</evidence>
<evidence type="ECO:0000256" key="7">
    <source>
        <dbReference type="ARBA" id="ARBA00022777"/>
    </source>
</evidence>
<dbReference type="OrthoDB" id="9778146at2"/>
<dbReference type="PIRSF" id="PIRSF000513">
    <property type="entry name" value="Thz_kinase"/>
    <property type="match status" value="1"/>
</dbReference>
<keyword evidence="9 11" id="KW-0460">Magnesium</keyword>
<evidence type="ECO:0000256" key="8">
    <source>
        <dbReference type="ARBA" id="ARBA00022840"/>
    </source>
</evidence>
<comment type="function">
    <text evidence="11">Catalyzes the phosphorylation of the hydroxyl group of 4-methyl-5-beta-hydroxyethylthiazole (THZ).</text>
</comment>
<dbReference type="Proteomes" id="UP000198565">
    <property type="component" value="Unassembled WGS sequence"/>
</dbReference>
<dbReference type="InterPro" id="IPR029056">
    <property type="entry name" value="Ribokinase-like"/>
</dbReference>
<proteinExistence type="inferred from homology"/>
<dbReference type="GO" id="GO:0005524">
    <property type="term" value="F:ATP binding"/>
    <property type="evidence" value="ECO:0007669"/>
    <property type="project" value="UniProtKB-UniRule"/>
</dbReference>
<evidence type="ECO:0000313" key="12">
    <source>
        <dbReference type="EMBL" id="SFL95529.1"/>
    </source>
</evidence>
<dbReference type="UniPathway" id="UPA00060">
    <property type="reaction ID" value="UER00139"/>
</dbReference>
<dbReference type="EMBL" id="FOTR01000005">
    <property type="protein sequence ID" value="SFL95529.1"/>
    <property type="molecule type" value="Genomic_DNA"/>
</dbReference>
<evidence type="ECO:0000256" key="2">
    <source>
        <dbReference type="ARBA" id="ARBA00001946"/>
    </source>
</evidence>
<reference evidence="13" key="1">
    <citation type="submission" date="2016-10" db="EMBL/GenBank/DDBJ databases">
        <authorList>
            <person name="Varghese N."/>
            <person name="Submissions S."/>
        </authorList>
    </citation>
    <scope>NUCLEOTIDE SEQUENCE [LARGE SCALE GENOMIC DNA]</scope>
    <source>
        <strain evidence="13">CGMCC 1.4250</strain>
    </source>
</reference>
<dbReference type="GO" id="GO:0000287">
    <property type="term" value="F:magnesium ion binding"/>
    <property type="evidence" value="ECO:0007669"/>
    <property type="project" value="UniProtKB-UniRule"/>
</dbReference>
<keyword evidence="6 11" id="KW-0547">Nucleotide-binding</keyword>
<feature type="binding site" evidence="11">
    <location>
        <position position="116"/>
    </location>
    <ligand>
        <name>ATP</name>
        <dbReference type="ChEBI" id="CHEBI:30616"/>
    </ligand>
</feature>
<comment type="cofactor">
    <cofactor evidence="2 11">
        <name>Mg(2+)</name>
        <dbReference type="ChEBI" id="CHEBI:18420"/>
    </cofactor>
</comment>
<evidence type="ECO:0000256" key="11">
    <source>
        <dbReference type="HAMAP-Rule" id="MF_00228"/>
    </source>
</evidence>
<dbReference type="Gene3D" id="3.40.1190.20">
    <property type="match status" value="1"/>
</dbReference>
<evidence type="ECO:0000313" key="13">
    <source>
        <dbReference type="Proteomes" id="UP000198565"/>
    </source>
</evidence>
<name>A0A1I4LXA0_9BACI</name>
<evidence type="ECO:0000256" key="5">
    <source>
        <dbReference type="ARBA" id="ARBA00022723"/>
    </source>
</evidence>
<gene>
    <name evidence="11" type="primary">thiM</name>
    <name evidence="12" type="ORF">SAMN04487943_105262</name>
</gene>
<dbReference type="PRINTS" id="PR01099">
    <property type="entry name" value="HYETHTZKNASE"/>
</dbReference>
<dbReference type="Pfam" id="PF02110">
    <property type="entry name" value="HK"/>
    <property type="match status" value="1"/>
</dbReference>
<dbReference type="SUPFAM" id="SSF53613">
    <property type="entry name" value="Ribokinase-like"/>
    <property type="match status" value="1"/>
</dbReference>
<keyword evidence="5 11" id="KW-0479">Metal-binding</keyword>
<dbReference type="HAMAP" id="MF_00228">
    <property type="entry name" value="Thz_kinase"/>
    <property type="match status" value="1"/>
</dbReference>
<evidence type="ECO:0000256" key="6">
    <source>
        <dbReference type="ARBA" id="ARBA00022741"/>
    </source>
</evidence>
<feature type="binding site" evidence="11">
    <location>
        <position position="40"/>
    </location>
    <ligand>
        <name>substrate</name>
    </ligand>
</feature>
<evidence type="ECO:0000256" key="10">
    <source>
        <dbReference type="ARBA" id="ARBA00022977"/>
    </source>
</evidence>
<comment type="similarity">
    <text evidence="11">Belongs to the Thz kinase family.</text>
</comment>
<accession>A0A1I4LXA0</accession>
<keyword evidence="8 11" id="KW-0067">ATP-binding</keyword>
<organism evidence="12 13">
    <name type="scientific">Gracilibacillus orientalis</name>
    <dbReference type="NCBI Taxonomy" id="334253"/>
    <lineage>
        <taxon>Bacteria</taxon>
        <taxon>Bacillati</taxon>
        <taxon>Bacillota</taxon>
        <taxon>Bacilli</taxon>
        <taxon>Bacillales</taxon>
        <taxon>Bacillaceae</taxon>
        <taxon>Gracilibacillus</taxon>
    </lineage>
</organism>
<dbReference type="GO" id="GO:0004417">
    <property type="term" value="F:hydroxyethylthiazole kinase activity"/>
    <property type="evidence" value="ECO:0007669"/>
    <property type="project" value="UniProtKB-UniRule"/>
</dbReference>
<comment type="catalytic activity">
    <reaction evidence="1 11">
        <text>5-(2-hydroxyethyl)-4-methylthiazole + ATP = 4-methyl-5-(2-phosphooxyethyl)-thiazole + ADP + H(+)</text>
        <dbReference type="Rhea" id="RHEA:24212"/>
        <dbReference type="ChEBI" id="CHEBI:15378"/>
        <dbReference type="ChEBI" id="CHEBI:17957"/>
        <dbReference type="ChEBI" id="CHEBI:30616"/>
        <dbReference type="ChEBI" id="CHEBI:58296"/>
        <dbReference type="ChEBI" id="CHEBI:456216"/>
        <dbReference type="EC" id="2.7.1.50"/>
    </reaction>
</comment>
<keyword evidence="7 11" id="KW-0418">Kinase</keyword>
<dbReference type="NCBIfam" id="NF006830">
    <property type="entry name" value="PRK09355.1"/>
    <property type="match status" value="1"/>
</dbReference>
<dbReference type="GO" id="GO:0009228">
    <property type="term" value="P:thiamine biosynthetic process"/>
    <property type="evidence" value="ECO:0007669"/>
    <property type="project" value="UniProtKB-KW"/>
</dbReference>
<dbReference type="EC" id="2.7.1.50" evidence="11"/>
<feature type="binding site" evidence="11">
    <location>
        <position position="188"/>
    </location>
    <ligand>
        <name>substrate</name>
    </ligand>
</feature>
<dbReference type="GO" id="GO:0009229">
    <property type="term" value="P:thiamine diphosphate biosynthetic process"/>
    <property type="evidence" value="ECO:0007669"/>
    <property type="project" value="UniProtKB-UniRule"/>
</dbReference>
<evidence type="ECO:0000256" key="1">
    <source>
        <dbReference type="ARBA" id="ARBA00001771"/>
    </source>
</evidence>
<comment type="pathway">
    <text evidence="3 11">Cofactor biosynthesis; thiamine diphosphate biosynthesis; 4-methyl-5-(2-phosphoethyl)-thiazole from 5-(2-hydroxyethyl)-4-methylthiazole: step 1/1.</text>
</comment>
<sequence>MSHLIEEVRKQQPLIHNITNQVVMNFTANGLYAVGAAPVMAHAKEEVEEMARIASAVVLNIGTLTKEQVDAMILAGKSANQAGVPVVLDPVGVGATTFRTDSANRILQEVKVTCIRGNAGEIANLAGVDAQVRGVEGSSDIDVQKLAKLAFETLQIPLAITGEKDVVVDQGAQVSISNGHPLLTKVTGAGCLLSAVIAAFISVSDHVTEAMSDAISYYNVAAEKAAEKHAYPGSFQVAFLDQLFEVDGAAISKKKRINRSL</sequence>
<dbReference type="STRING" id="334253.SAMN04487943_105262"/>